<dbReference type="InterPro" id="IPR029058">
    <property type="entry name" value="AB_hydrolase_fold"/>
</dbReference>
<feature type="domain" description="Calx-beta" evidence="4">
    <location>
        <begin position="194"/>
        <end position="294"/>
    </location>
</feature>
<keyword evidence="6" id="KW-1185">Reference proteome</keyword>
<dbReference type="Pfam" id="PF03160">
    <property type="entry name" value="Calx-beta"/>
    <property type="match status" value="3"/>
</dbReference>
<sequence>MFNGNESDFGTEIANNLEVSLQNAYGNLIAASKSDDFMPKMAGIFGGTRDLSRLQALSSSWGMGDFSQLPTIQVLLSNSMNGANGAFSEVTRTIYLSSNYLSQGSSNPDTLTGSITGVLLEEIGHFVDTLINPGSDTAGDEGELFAATVMGLPLSNAEKLLINSEDDRGFITIDGKAIAVEQSNSLSQAPNLRANATIAETPVITIAATDANAAETATGITPNPGTFTLTRTGNLATALTVNYTLSGTATKGTDYSNLTGTVSFAAGANTATIKVTPTDDTLAENSETAILTLKTGTGYTLGTTTTAIVTIADNETPVITIAATDASAGETATGVTPNPGTFTLTRTGNTAAALIVNYTLSGTATKGTDYSNLGGTVTFAAGSATANVNVTPINDTAVELNETVILTLATGTGYNLGTAKSSTVTLSDNDLPTITVAATDASAAETTTGQTANPGRFTLTRTGNTAAALTVNYTLSGTATKGTDYSNLGGTVTFAAGSATANVNVTPINDTVFEITESVIINLTTNNSYVLGASTSATITIKPYLEIQGSHADYEFLNRIIFKETIGKYKTLDVDPRTSGNEGIKTPSGQIYRLFDYIDDSISGFQAAGFISESGAPPVLVFNGTNPDERLGKDILDDLNAAGIGKNQFSNNIAKIQEFINAANKFLKDNGINQRVDITGYSLGGANAQQAVAYFTGKGYKFGSVVTLNSPGISVASLTNFNAKNVEKVTHYIVNNDLVSLAGQAYLPGDYQLVQWNTTGVESFFPFGDKHNTAGSEKFYLSNHLTPNDPNLPDIPRRNGVTLTSNFISKDYLSSPSFSYWSKPTEDWITANIALAILSQGQIPTLLSTRATVEASRELLGTLLAPAIELLTTDNPVNFALTLAKKVLENPQIISDLVNSGDLNGVQTWDSFDWGVFTVKTLFTKLNVGLADVAKLLFQEFDMGIIDVAKVLKNELSAGLGNIADALYKEVSQNFNTIADALWSISSSTVLNVADALWSIPSSTAVDIAKALYNEVTQNFVTIADAVYKEVSQNFNTIADALWSISSSTVLNVADALWSIPSSTAVDIAKALYNEVTQNFVTIADAVYKEVSQNFNTIADALWSISSSTVLNVADALWSIPSSTAVDIAKALYNEVTQNFVTIADAVYKEVSQNFNTIAGALWNGIQNSTRFDVASAIWNGIQSSTVQNVVNALFSIGTSESEVLNILASLGLQGGGGFDWWPF</sequence>
<dbReference type="SMART" id="SM00237">
    <property type="entry name" value="Calx_beta"/>
    <property type="match status" value="3"/>
</dbReference>
<accession>A0A8J7D0G0</accession>
<feature type="domain" description="Calx-beta" evidence="4">
    <location>
        <begin position="307"/>
        <end position="409"/>
    </location>
</feature>
<dbReference type="GO" id="GO:0016020">
    <property type="term" value="C:membrane"/>
    <property type="evidence" value="ECO:0007669"/>
    <property type="project" value="InterPro"/>
</dbReference>
<keyword evidence="3" id="KW-0106">Calcium</keyword>
<evidence type="ECO:0000256" key="2">
    <source>
        <dbReference type="ARBA" id="ARBA00022737"/>
    </source>
</evidence>
<feature type="domain" description="Calx-beta" evidence="4">
    <location>
        <begin position="422"/>
        <end position="524"/>
    </location>
</feature>
<comment type="caution">
    <text evidence="5">The sequence shown here is derived from an EMBL/GenBank/DDBJ whole genome shotgun (WGS) entry which is preliminary data.</text>
</comment>
<organism evidence="5 6">
    <name type="scientific">Desmonostoc muscorum LEGE 12446</name>
    <dbReference type="NCBI Taxonomy" id="1828758"/>
    <lineage>
        <taxon>Bacteria</taxon>
        <taxon>Bacillati</taxon>
        <taxon>Cyanobacteriota</taxon>
        <taxon>Cyanophyceae</taxon>
        <taxon>Nostocales</taxon>
        <taxon>Nostocaceae</taxon>
        <taxon>Desmonostoc</taxon>
    </lineage>
</organism>
<dbReference type="PANTHER" id="PTHR46682">
    <property type="entry name" value="ADHESION G-PROTEIN COUPLED RECEPTOR V1"/>
    <property type="match status" value="1"/>
</dbReference>
<dbReference type="SUPFAM" id="SSF53474">
    <property type="entry name" value="alpha/beta-Hydrolases"/>
    <property type="match status" value="1"/>
</dbReference>
<dbReference type="InterPro" id="IPR038081">
    <property type="entry name" value="CalX-like_sf"/>
</dbReference>
<protein>
    <recommendedName>
        <fullName evidence="4">Calx-beta domain-containing protein</fullName>
    </recommendedName>
</protein>
<evidence type="ECO:0000259" key="4">
    <source>
        <dbReference type="SMART" id="SM00237"/>
    </source>
</evidence>
<dbReference type="AlphaFoldDB" id="A0A8J7D0G0"/>
<evidence type="ECO:0000313" key="6">
    <source>
        <dbReference type="Proteomes" id="UP000622533"/>
    </source>
</evidence>
<dbReference type="InterPro" id="IPR003644">
    <property type="entry name" value="Calx_beta"/>
</dbReference>
<keyword evidence="1" id="KW-0732">Signal</keyword>
<dbReference type="Gene3D" id="3.40.50.1820">
    <property type="entry name" value="alpha/beta hydrolase"/>
    <property type="match status" value="1"/>
</dbReference>
<dbReference type="EMBL" id="JADEXS010000127">
    <property type="protein sequence ID" value="MBE9023072.1"/>
    <property type="molecule type" value="Genomic_DNA"/>
</dbReference>
<evidence type="ECO:0000256" key="1">
    <source>
        <dbReference type="ARBA" id="ARBA00022729"/>
    </source>
</evidence>
<dbReference type="Gene3D" id="2.60.40.2030">
    <property type="match status" value="3"/>
</dbReference>
<reference evidence="5" key="1">
    <citation type="submission" date="2020-10" db="EMBL/GenBank/DDBJ databases">
        <authorList>
            <person name="Castelo-Branco R."/>
            <person name="Eusebio N."/>
            <person name="Adriana R."/>
            <person name="Vieira A."/>
            <person name="Brugerolle De Fraissinette N."/>
            <person name="Rezende De Castro R."/>
            <person name="Schneider M.P."/>
            <person name="Vasconcelos V."/>
            <person name="Leao P.N."/>
        </authorList>
    </citation>
    <scope>NUCLEOTIDE SEQUENCE</scope>
    <source>
        <strain evidence="5">LEGE 12446</strain>
    </source>
</reference>
<keyword evidence="2" id="KW-0677">Repeat</keyword>
<dbReference type="GO" id="GO:0004930">
    <property type="term" value="F:G protein-coupled receptor activity"/>
    <property type="evidence" value="ECO:0007669"/>
    <property type="project" value="InterPro"/>
</dbReference>
<proteinExistence type="predicted"/>
<evidence type="ECO:0000256" key="3">
    <source>
        <dbReference type="ARBA" id="ARBA00022837"/>
    </source>
</evidence>
<name>A0A8J7D0G0_DESMC</name>
<dbReference type="InterPro" id="IPR026919">
    <property type="entry name" value="ADGRV1"/>
</dbReference>
<evidence type="ECO:0000313" key="5">
    <source>
        <dbReference type="EMBL" id="MBE9023072.1"/>
    </source>
</evidence>
<dbReference type="Proteomes" id="UP000622533">
    <property type="component" value="Unassembled WGS sequence"/>
</dbReference>
<dbReference type="SUPFAM" id="SSF141072">
    <property type="entry name" value="CalX-like"/>
    <property type="match status" value="3"/>
</dbReference>
<gene>
    <name evidence="5" type="ORF">IQ276_11725</name>
</gene>
<dbReference type="PANTHER" id="PTHR46682:SF1">
    <property type="entry name" value="ADHESION G-PROTEIN COUPLED RECEPTOR V1"/>
    <property type="match status" value="1"/>
</dbReference>